<dbReference type="Gene3D" id="1.20.120.450">
    <property type="entry name" value="dinb family like domain"/>
    <property type="match status" value="1"/>
</dbReference>
<sequence>MIRTLEDFWMTWKHESQSTLKILNTLTDESLNQKVYDEGRTLGTLAWHIVVTIDEMLGKTGLQLKATPHDAQKPKTAKEMAAAYKESSDEMVQAIKAHWSDETLLEEKDMYGETWTVSTILQVLISHQIHHRGQITVLMRQAGLAVPGMYGPSKEEWLSFSGEAPE</sequence>
<dbReference type="OrthoDB" id="119432at2"/>
<feature type="binding site" evidence="3">
    <location>
        <position position="131"/>
    </location>
    <ligand>
        <name>a divalent metal cation</name>
        <dbReference type="ChEBI" id="CHEBI:60240"/>
    </ligand>
</feature>
<keyword evidence="2 3" id="KW-0479">Metal-binding</keyword>
<dbReference type="AlphaFoldDB" id="A0A544T557"/>
<evidence type="ECO:0000313" key="4">
    <source>
        <dbReference type="EMBL" id="TQR12575.1"/>
    </source>
</evidence>
<dbReference type="SUPFAM" id="SSF109854">
    <property type="entry name" value="DinB/YfiT-like putative metalloenzymes"/>
    <property type="match status" value="1"/>
</dbReference>
<proteinExistence type="inferred from homology"/>
<organism evidence="4 5">
    <name type="scientific">Psychrobacillus lasiicapitis</name>
    <dbReference type="NCBI Taxonomy" id="1636719"/>
    <lineage>
        <taxon>Bacteria</taxon>
        <taxon>Bacillati</taxon>
        <taxon>Bacillota</taxon>
        <taxon>Bacilli</taxon>
        <taxon>Bacillales</taxon>
        <taxon>Bacillaceae</taxon>
        <taxon>Psychrobacillus</taxon>
    </lineage>
</organism>
<dbReference type="InterPro" id="IPR007837">
    <property type="entry name" value="DinB"/>
</dbReference>
<dbReference type="GO" id="GO:0046872">
    <property type="term" value="F:metal ion binding"/>
    <property type="evidence" value="ECO:0007669"/>
    <property type="project" value="UniProtKB-KW"/>
</dbReference>
<accession>A0A544T557</accession>
<dbReference type="Proteomes" id="UP000317316">
    <property type="component" value="Unassembled WGS sequence"/>
</dbReference>
<dbReference type="InterPro" id="IPR034660">
    <property type="entry name" value="DinB/YfiT-like"/>
</dbReference>
<reference evidence="4 5" key="1">
    <citation type="submission" date="2019-05" db="EMBL/GenBank/DDBJ databases">
        <title>Psychrobacillus vulpis sp. nov., a new species isolated from feces of a red fox that inhabits in The Tablas de Daimiel Natural Park, Albacete, Spain.</title>
        <authorList>
            <person name="Rodriguez M."/>
            <person name="Reina J.C."/>
            <person name="Bejar V."/>
            <person name="Llamas I."/>
        </authorList>
    </citation>
    <scope>NUCLEOTIDE SEQUENCE [LARGE SCALE GENOMIC DNA]</scope>
    <source>
        <strain evidence="4 5">NEAU-3TGS17</strain>
    </source>
</reference>
<dbReference type="Pfam" id="PF05163">
    <property type="entry name" value="DinB"/>
    <property type="match status" value="1"/>
</dbReference>
<name>A0A544T557_9BACI</name>
<feature type="binding site" evidence="3">
    <location>
        <position position="127"/>
    </location>
    <ligand>
        <name>a divalent metal cation</name>
        <dbReference type="ChEBI" id="CHEBI:60240"/>
    </ligand>
</feature>
<evidence type="ECO:0000313" key="5">
    <source>
        <dbReference type="Proteomes" id="UP000317316"/>
    </source>
</evidence>
<gene>
    <name evidence="4" type="ORF">FG382_13215</name>
</gene>
<comment type="caution">
    <text evidence="4">The sequence shown here is derived from an EMBL/GenBank/DDBJ whole genome shotgun (WGS) entry which is preliminary data.</text>
</comment>
<keyword evidence="5" id="KW-1185">Reference proteome</keyword>
<evidence type="ECO:0000256" key="1">
    <source>
        <dbReference type="ARBA" id="ARBA00008635"/>
    </source>
</evidence>
<dbReference type="RefSeq" id="WP_142539356.1">
    <property type="nucleotide sequence ID" value="NZ_BMIE01000006.1"/>
</dbReference>
<dbReference type="EMBL" id="VDGH01000007">
    <property type="protein sequence ID" value="TQR12575.1"/>
    <property type="molecule type" value="Genomic_DNA"/>
</dbReference>
<feature type="binding site" evidence="3">
    <location>
        <position position="48"/>
    </location>
    <ligand>
        <name>a divalent metal cation</name>
        <dbReference type="ChEBI" id="CHEBI:60240"/>
    </ligand>
</feature>
<protein>
    <submittedName>
        <fullName evidence="4">DUF664 domain-containing protein</fullName>
    </submittedName>
</protein>
<comment type="similarity">
    <text evidence="1">Belongs to the DinB family.</text>
</comment>
<evidence type="ECO:0000256" key="3">
    <source>
        <dbReference type="PIRSR" id="PIRSR607837-1"/>
    </source>
</evidence>
<evidence type="ECO:0000256" key="2">
    <source>
        <dbReference type="ARBA" id="ARBA00022723"/>
    </source>
</evidence>